<proteinExistence type="predicted"/>
<reference evidence="1 2" key="2">
    <citation type="journal article" date="2012" name="BMC Genomics">
        <title>The genome of Pelobacter carbinolicus reveals surprising metabolic capabilities and physiological features.</title>
        <authorList>
            <person name="Aklujkar M."/>
            <person name="Haveman S.A."/>
            <person name="Didonato R.Jr."/>
            <person name="Chertkov O."/>
            <person name="Han C.S."/>
            <person name="Land M.L."/>
            <person name="Brown P."/>
            <person name="Lovley D.R."/>
        </authorList>
    </citation>
    <scope>NUCLEOTIDE SEQUENCE [LARGE SCALE GENOMIC DNA]</scope>
    <source>
        <strain evidence="2">DSM 2380 / NBRC 103641 / GraBd1</strain>
    </source>
</reference>
<dbReference type="KEGG" id="pca:Pcar_2268"/>
<keyword evidence="2" id="KW-1185">Reference proteome</keyword>
<dbReference type="Proteomes" id="UP000002534">
    <property type="component" value="Chromosome"/>
</dbReference>
<organism evidence="1 2">
    <name type="scientific">Syntrophotalea carbinolica (strain DSM 2380 / NBRC 103641 / GraBd1)</name>
    <name type="common">Pelobacter carbinolicus</name>
    <dbReference type="NCBI Taxonomy" id="338963"/>
    <lineage>
        <taxon>Bacteria</taxon>
        <taxon>Pseudomonadati</taxon>
        <taxon>Thermodesulfobacteriota</taxon>
        <taxon>Desulfuromonadia</taxon>
        <taxon>Desulfuromonadales</taxon>
        <taxon>Syntrophotaleaceae</taxon>
        <taxon>Syntrophotalea</taxon>
    </lineage>
</organism>
<evidence type="ECO:0000313" key="2">
    <source>
        <dbReference type="Proteomes" id="UP000002534"/>
    </source>
</evidence>
<protein>
    <submittedName>
        <fullName evidence="1">Uncharacterized protein</fullName>
    </submittedName>
</protein>
<dbReference type="AlphaFoldDB" id="Q3A2A0"/>
<reference evidence="2" key="1">
    <citation type="submission" date="2005-10" db="EMBL/GenBank/DDBJ databases">
        <title>Complete sequence of Pelobacter carbinolicus DSM 2380.</title>
        <authorList>
            <person name="Copeland A."/>
            <person name="Lucas S."/>
            <person name="Lapidus A."/>
            <person name="Barry K."/>
            <person name="Detter J.C."/>
            <person name="Glavina T."/>
            <person name="Hammon N."/>
            <person name="Israni S."/>
            <person name="Pitluck S."/>
            <person name="Chertkov O."/>
            <person name="Schmutz J."/>
            <person name="Larimer F."/>
            <person name="Land M."/>
            <person name="Kyrpides N."/>
            <person name="Ivanova N."/>
            <person name="Richardson P."/>
        </authorList>
    </citation>
    <scope>NUCLEOTIDE SEQUENCE [LARGE SCALE GENOMIC DNA]</scope>
    <source>
        <strain evidence="2">DSM 2380 / NBRC 103641 / GraBd1</strain>
    </source>
</reference>
<gene>
    <name evidence="1" type="ordered locus">Pcar_2268</name>
</gene>
<evidence type="ECO:0000313" key="1">
    <source>
        <dbReference type="EMBL" id="ABA89507.2"/>
    </source>
</evidence>
<dbReference type="HOGENOM" id="CLU_2539555_0_0_7"/>
<dbReference type="EMBL" id="CP000142">
    <property type="protein sequence ID" value="ABA89507.2"/>
    <property type="molecule type" value="Genomic_DNA"/>
</dbReference>
<name>Q3A2A0_SYNC1</name>
<accession>Q3A2A0</accession>
<sequence length="83" mass="9179">MSHAIDVHVLLLPTTNPVWWSECRHSLRDGPVNLHLVDGVEGYMGRGRTKGFCLGNAPHVGSRRVKLLCVEEKDLSVMRVSGS</sequence>